<keyword evidence="16" id="KW-0325">Glycoprotein</keyword>
<evidence type="ECO:0000256" key="9">
    <source>
        <dbReference type="ARBA" id="ARBA00022737"/>
    </source>
</evidence>
<dbReference type="PROSITE" id="PS00107">
    <property type="entry name" value="PROTEIN_KINASE_ATP"/>
    <property type="match status" value="1"/>
</dbReference>
<evidence type="ECO:0000256" key="13">
    <source>
        <dbReference type="ARBA" id="ARBA00022989"/>
    </source>
</evidence>
<evidence type="ECO:0000259" key="21">
    <source>
        <dbReference type="PROSITE" id="PS50011"/>
    </source>
</evidence>
<keyword evidence="7 20" id="KW-0812">Transmembrane</keyword>
<evidence type="ECO:0000256" key="5">
    <source>
        <dbReference type="ARBA" id="ARBA00022527"/>
    </source>
</evidence>
<dbReference type="PROSITE" id="PS51473">
    <property type="entry name" value="GNK2"/>
    <property type="match status" value="2"/>
</dbReference>
<keyword evidence="11" id="KW-0418">Kinase</keyword>
<dbReference type="Gene3D" id="3.30.430.20">
    <property type="entry name" value="Gnk2 domain, C-X8-C-X2-C motif"/>
    <property type="match status" value="2"/>
</dbReference>
<dbReference type="Gene3D" id="3.40.50.1820">
    <property type="entry name" value="alpha/beta hydrolase"/>
    <property type="match status" value="1"/>
</dbReference>
<dbReference type="FunFam" id="1.10.510.10:FF:000240">
    <property type="entry name" value="Lectin-domain containing receptor kinase A4.3"/>
    <property type="match status" value="1"/>
</dbReference>
<dbReference type="GO" id="GO:0005886">
    <property type="term" value="C:plasma membrane"/>
    <property type="evidence" value="ECO:0007669"/>
    <property type="project" value="UniProtKB-SubCell"/>
</dbReference>
<keyword evidence="10 17" id="KW-0547">Nucleotide-binding</keyword>
<dbReference type="InterPro" id="IPR002902">
    <property type="entry name" value="GNK2"/>
</dbReference>
<dbReference type="FunFam" id="3.30.200.20:FF:000952">
    <property type="entry name" value="Putative DUF26-domain protein kinase"/>
    <property type="match status" value="1"/>
</dbReference>
<organism evidence="23 24">
    <name type="scientific">Miscanthus lutarioriparius</name>
    <dbReference type="NCBI Taxonomy" id="422564"/>
    <lineage>
        <taxon>Eukaryota</taxon>
        <taxon>Viridiplantae</taxon>
        <taxon>Streptophyta</taxon>
        <taxon>Embryophyta</taxon>
        <taxon>Tracheophyta</taxon>
        <taxon>Spermatophyta</taxon>
        <taxon>Magnoliopsida</taxon>
        <taxon>Liliopsida</taxon>
        <taxon>Poales</taxon>
        <taxon>Poaceae</taxon>
        <taxon>PACMAD clade</taxon>
        <taxon>Panicoideae</taxon>
        <taxon>Andropogonodae</taxon>
        <taxon>Andropogoneae</taxon>
        <taxon>Saccharinae</taxon>
        <taxon>Miscanthus</taxon>
    </lineage>
</organism>
<dbReference type="GO" id="GO:0005524">
    <property type="term" value="F:ATP binding"/>
    <property type="evidence" value="ECO:0007669"/>
    <property type="project" value="UniProtKB-UniRule"/>
</dbReference>
<evidence type="ECO:0000256" key="6">
    <source>
        <dbReference type="ARBA" id="ARBA00022679"/>
    </source>
</evidence>
<feature type="region of interest" description="Disordered" evidence="19">
    <location>
        <begin position="486"/>
        <end position="513"/>
    </location>
</feature>
<keyword evidence="13 20" id="KW-1133">Transmembrane helix</keyword>
<evidence type="ECO:0000256" key="12">
    <source>
        <dbReference type="ARBA" id="ARBA00022840"/>
    </source>
</evidence>
<dbReference type="InterPro" id="IPR008271">
    <property type="entry name" value="Ser/Thr_kinase_AS"/>
</dbReference>
<keyword evidence="15" id="KW-0675">Receptor</keyword>
<gene>
    <name evidence="23" type="ORF">NCGR_LOCUS47250</name>
</gene>
<evidence type="ECO:0000313" key="24">
    <source>
        <dbReference type="Proteomes" id="UP000604825"/>
    </source>
</evidence>
<dbReference type="CDD" id="cd23509">
    <property type="entry name" value="Gnk2-like"/>
    <property type="match status" value="2"/>
</dbReference>
<evidence type="ECO:0000256" key="19">
    <source>
        <dbReference type="SAM" id="MobiDB-lite"/>
    </source>
</evidence>
<dbReference type="SMART" id="SM00220">
    <property type="entry name" value="S_TKc"/>
    <property type="match status" value="1"/>
</dbReference>
<keyword evidence="12 17" id="KW-0067">ATP-binding</keyword>
<dbReference type="Gene3D" id="1.10.510.10">
    <property type="entry name" value="Transferase(Phosphotransferase) domain 1"/>
    <property type="match status" value="1"/>
</dbReference>
<dbReference type="SUPFAM" id="SSF56112">
    <property type="entry name" value="Protein kinase-like (PK-like)"/>
    <property type="match status" value="1"/>
</dbReference>
<dbReference type="InterPro" id="IPR052059">
    <property type="entry name" value="CR_Ser/Thr_kinase"/>
</dbReference>
<evidence type="ECO:0000256" key="14">
    <source>
        <dbReference type="ARBA" id="ARBA00023136"/>
    </source>
</evidence>
<evidence type="ECO:0000256" key="20">
    <source>
        <dbReference type="SAM" id="Phobius"/>
    </source>
</evidence>
<evidence type="ECO:0000256" key="7">
    <source>
        <dbReference type="ARBA" id="ARBA00022692"/>
    </source>
</evidence>
<keyword evidence="6" id="KW-0808">Transferase</keyword>
<feature type="compositionally biased region" description="Pro residues" evidence="19">
    <location>
        <begin position="376"/>
        <end position="390"/>
    </location>
</feature>
<evidence type="ECO:0000256" key="10">
    <source>
        <dbReference type="ARBA" id="ARBA00022741"/>
    </source>
</evidence>
<evidence type="ECO:0000256" key="4">
    <source>
        <dbReference type="ARBA" id="ARBA00022475"/>
    </source>
</evidence>
<dbReference type="PROSITE" id="PS00108">
    <property type="entry name" value="PROTEIN_KINASE_ST"/>
    <property type="match status" value="1"/>
</dbReference>
<dbReference type="FunFam" id="3.30.430.20:FF:000034">
    <property type="entry name" value="Putative DUF26-domain protein kinase"/>
    <property type="match status" value="1"/>
</dbReference>
<evidence type="ECO:0000256" key="1">
    <source>
        <dbReference type="ARBA" id="ARBA00004251"/>
    </source>
</evidence>
<evidence type="ECO:0000256" key="2">
    <source>
        <dbReference type="ARBA" id="ARBA00008536"/>
    </source>
</evidence>
<dbReference type="InterPro" id="IPR011009">
    <property type="entry name" value="Kinase-like_dom_sf"/>
</dbReference>
<proteinExistence type="inferred from homology"/>
<keyword evidence="18" id="KW-0175">Coiled coil</keyword>
<dbReference type="Pfam" id="PF01657">
    <property type="entry name" value="Stress-antifung"/>
    <property type="match status" value="2"/>
</dbReference>
<feature type="region of interest" description="Disordered" evidence="19">
    <location>
        <begin position="326"/>
        <end position="440"/>
    </location>
</feature>
<reference evidence="23" key="1">
    <citation type="submission" date="2020-10" db="EMBL/GenBank/DDBJ databases">
        <authorList>
            <person name="Han B."/>
            <person name="Lu T."/>
            <person name="Zhao Q."/>
            <person name="Huang X."/>
            <person name="Zhao Y."/>
        </authorList>
    </citation>
    <scope>NUCLEOTIDE SEQUENCE</scope>
</reference>
<dbReference type="Proteomes" id="UP000604825">
    <property type="component" value="Unassembled WGS sequence"/>
</dbReference>
<evidence type="ECO:0000256" key="17">
    <source>
        <dbReference type="PROSITE-ProRule" id="PRU10141"/>
    </source>
</evidence>
<feature type="domain" description="Gnk2-homologous" evidence="22">
    <location>
        <begin position="93"/>
        <end position="193"/>
    </location>
</feature>
<dbReference type="GO" id="GO:0002229">
    <property type="term" value="P:defense response to oomycetes"/>
    <property type="evidence" value="ECO:0007669"/>
    <property type="project" value="UniProtKB-ARBA"/>
</dbReference>
<dbReference type="InterPro" id="IPR038408">
    <property type="entry name" value="GNK2_sf"/>
</dbReference>
<keyword evidence="8" id="KW-0732">Signal</keyword>
<keyword evidence="14 20" id="KW-0472">Membrane</keyword>
<feature type="domain" description="Protein kinase" evidence="21">
    <location>
        <begin position="532"/>
        <end position="820"/>
    </location>
</feature>
<dbReference type="InterPro" id="IPR017441">
    <property type="entry name" value="Protein_kinase_ATP_BS"/>
</dbReference>
<feature type="binding site" evidence="17">
    <location>
        <position position="561"/>
    </location>
    <ligand>
        <name>ATP</name>
        <dbReference type="ChEBI" id="CHEBI:30616"/>
    </ligand>
</feature>
<dbReference type="InterPro" id="IPR029058">
    <property type="entry name" value="AB_hydrolase_fold"/>
</dbReference>
<comment type="subcellular location">
    <subcellularLocation>
        <location evidence="1">Cell membrane</location>
        <topology evidence="1">Single-pass type I membrane protein</topology>
    </subcellularLocation>
</comment>
<sequence length="840" mass="90788">MGSLAATDEPSLQPLKYPQARRDEDIVDDYHGVLVPDPYRCHREGMASPSATVLCTASSFQLAANMLALFFLAALQATPTRSSSPSSNAAGLQPTATFCSGHSPAVTSSEVTRFLAAVCTGAYGVAHMSHNMSSYVVTKNRTMYGVAQCRPDVSVPDCTACLAASSKLISGTACAASAVWHDACFLRYSDHDDPGRFREDEYTATVFNASRALSPHVAAKTVVRRLLAAAGESTTSSHMCRSVGAATGTAAGGLVYGLTRCAAGISCADCRRCLRGALQVVDREYNGSAGMQVLRLSCMARYESYPFYNTESLARRLLAEATSGSGFDAPGATRAAATPAVPAPPGGRNPPPPPAPAPWYFSINASLNGRRAGHPTPAPPGGHTPPPPPADALGATRPAATHAVPVPPGGRTPLPAAAAPSDQTATGPSENKGKETSHRSKGMIVSLATGLPIAAIILALTIWYRRRRPAQRGHVIEPLVLNRQADGMPEETMHGQGNNKHLSREEEEEDDGGRTSCQLYSYQVLEAATCHFSSRNKLGSGGFGTVYKGTLENGMEVAVKKLRDSKRTIQELEREISILVNLRHKNLVRFLGYCFQEEGRFLIYEYVPNNSLDKFWYKASFQCEKLEWVTWFNIILGVARGLWFLHDKGIIHRDLKPHNVLLDDNFNPKIADFDLMRMYDKQKTHESTEKVAGTFGYMAPECTSGRKFLLSIKSDVYSYGVLVLEIITGHKIYTFEGQDSEGLVEYVWQHWTEKRGSDVVDGDLGVEGQEHAARQALRCVHVALLCVQSDRARRPTMGQVIAMLSSGDDGVAEELPEPSLPGYVVRPAAASGAQLCFGCR</sequence>
<comment type="similarity">
    <text evidence="2">In the N-terminal section; belongs to the leguminous lectin family.</text>
</comment>
<feature type="coiled-coil region" evidence="18">
    <location>
        <begin position="555"/>
        <end position="582"/>
    </location>
</feature>
<dbReference type="PROSITE" id="PS50011">
    <property type="entry name" value="PROTEIN_KINASE_DOM"/>
    <property type="match status" value="1"/>
</dbReference>
<keyword evidence="4" id="KW-1003">Cell membrane</keyword>
<feature type="transmembrane region" description="Helical" evidence="20">
    <location>
        <begin position="443"/>
        <end position="464"/>
    </location>
</feature>
<evidence type="ECO:0000256" key="16">
    <source>
        <dbReference type="ARBA" id="ARBA00023180"/>
    </source>
</evidence>
<evidence type="ECO:0000259" key="22">
    <source>
        <dbReference type="PROSITE" id="PS51473"/>
    </source>
</evidence>
<evidence type="ECO:0008006" key="25">
    <source>
        <dbReference type="Google" id="ProtNLM"/>
    </source>
</evidence>
<feature type="compositionally biased region" description="Pro residues" evidence="19">
    <location>
        <begin position="341"/>
        <end position="357"/>
    </location>
</feature>
<dbReference type="Gene3D" id="3.30.200.20">
    <property type="entry name" value="Phosphorylase Kinase, domain 1"/>
    <property type="match status" value="1"/>
</dbReference>
<evidence type="ECO:0000256" key="18">
    <source>
        <dbReference type="SAM" id="Coils"/>
    </source>
</evidence>
<name>A0A811QXK2_9POAL</name>
<keyword evidence="24" id="KW-1185">Reference proteome</keyword>
<dbReference type="GO" id="GO:0004674">
    <property type="term" value="F:protein serine/threonine kinase activity"/>
    <property type="evidence" value="ECO:0007669"/>
    <property type="project" value="UniProtKB-KW"/>
</dbReference>
<evidence type="ECO:0000256" key="15">
    <source>
        <dbReference type="ARBA" id="ARBA00023170"/>
    </source>
</evidence>
<feature type="region of interest" description="Disordered" evidence="19">
    <location>
        <begin position="1"/>
        <end position="20"/>
    </location>
</feature>
<comment type="similarity">
    <text evidence="3">In the C-terminal section; belongs to the protein kinase superfamily. Ser/Thr protein kinase family.</text>
</comment>
<keyword evidence="5" id="KW-0723">Serine/threonine-protein kinase</keyword>
<dbReference type="EMBL" id="CAJGYO010000012">
    <property type="protein sequence ID" value="CAD6263945.1"/>
    <property type="molecule type" value="Genomic_DNA"/>
</dbReference>
<dbReference type="OrthoDB" id="4062651at2759"/>
<dbReference type="AlphaFoldDB" id="A0A811QXK2"/>
<dbReference type="Pfam" id="PF07714">
    <property type="entry name" value="PK_Tyr_Ser-Thr"/>
    <property type="match status" value="1"/>
</dbReference>
<comment type="caution">
    <text evidence="23">The sequence shown here is derived from an EMBL/GenBank/DDBJ whole genome shotgun (WGS) entry which is preliminary data.</text>
</comment>
<evidence type="ECO:0000256" key="3">
    <source>
        <dbReference type="ARBA" id="ARBA00010217"/>
    </source>
</evidence>
<dbReference type="InterPro" id="IPR000719">
    <property type="entry name" value="Prot_kinase_dom"/>
</dbReference>
<keyword evidence="9" id="KW-0677">Repeat</keyword>
<feature type="domain" description="Gnk2-homologous" evidence="22">
    <location>
        <begin position="201"/>
        <end position="307"/>
    </location>
</feature>
<accession>A0A811QXK2</accession>
<protein>
    <recommendedName>
        <fullName evidence="25">Cysteine-rich receptor-like protein kinase 25</fullName>
    </recommendedName>
</protein>
<dbReference type="InterPro" id="IPR001245">
    <property type="entry name" value="Ser-Thr/Tyr_kinase_cat_dom"/>
</dbReference>
<evidence type="ECO:0000256" key="8">
    <source>
        <dbReference type="ARBA" id="ARBA00022729"/>
    </source>
</evidence>
<evidence type="ECO:0000256" key="11">
    <source>
        <dbReference type="ARBA" id="ARBA00022777"/>
    </source>
</evidence>
<feature type="compositionally biased region" description="Low complexity" evidence="19">
    <location>
        <begin position="329"/>
        <end position="340"/>
    </location>
</feature>
<evidence type="ECO:0000313" key="23">
    <source>
        <dbReference type="EMBL" id="CAD6263945.1"/>
    </source>
</evidence>
<dbReference type="PANTHER" id="PTHR47973">
    <property type="entry name" value="CYSTEINE-RICH RECEPTOR-LIKE PROTEIN KINASE 3"/>
    <property type="match status" value="1"/>
</dbReference>